<dbReference type="EMBL" id="JAAIWN010000003">
    <property type="protein sequence ID" value="NEY80348.1"/>
    <property type="molecule type" value="Genomic_DNA"/>
</dbReference>
<dbReference type="GO" id="GO:0030435">
    <property type="term" value="P:sporulation resulting in formation of a cellular spore"/>
    <property type="evidence" value="ECO:0007669"/>
    <property type="project" value="InterPro"/>
</dbReference>
<protein>
    <submittedName>
        <fullName evidence="3">YhcN/YlaJ family sporulation lipoprotein</fullName>
    </submittedName>
</protein>
<dbReference type="NCBIfam" id="TIGR02898">
    <property type="entry name" value="spore_YhcN_YlaJ"/>
    <property type="match status" value="1"/>
</dbReference>
<gene>
    <name evidence="3" type="ORF">G4D64_02170</name>
    <name evidence="2" type="ORF">H1Z61_02175</name>
</gene>
<evidence type="ECO:0000313" key="4">
    <source>
        <dbReference type="Proteomes" id="UP000472971"/>
    </source>
</evidence>
<organism evidence="3 4">
    <name type="scientific">Bacillus aquiflavi</name>
    <dbReference type="NCBI Taxonomy" id="2672567"/>
    <lineage>
        <taxon>Bacteria</taxon>
        <taxon>Bacillati</taxon>
        <taxon>Bacillota</taxon>
        <taxon>Bacilli</taxon>
        <taxon>Bacillales</taxon>
        <taxon>Bacillaceae</taxon>
        <taxon>Bacillus</taxon>
    </lineage>
</organism>
<sequence length="192" mass="21629">MRLKYLFFVALLAIGLLSACAGNFDNTDAARDKDLTKPARVDNNTLDGTRDYRRNDIITNDTRTRNVRNMGRNVGDRNDTPKMRVADNVADRIAALPEVDSANVIVTENNAYVAAKLDDSSGKGLTSNIERKISNQVKAVDRDIDNVYVSVNPDFYDRTTTYAEDIRQGRPISGFFDEFTETVRRIFPNNVR</sequence>
<evidence type="ECO:0000313" key="5">
    <source>
        <dbReference type="Proteomes" id="UP000570010"/>
    </source>
</evidence>
<accession>A0A6B3VT04</accession>
<keyword evidence="1" id="KW-0732">Signal</keyword>
<evidence type="ECO:0000313" key="3">
    <source>
        <dbReference type="EMBL" id="NEY80348.1"/>
    </source>
</evidence>
<keyword evidence="3" id="KW-0449">Lipoprotein</keyword>
<keyword evidence="4" id="KW-1185">Reference proteome</keyword>
<evidence type="ECO:0000256" key="1">
    <source>
        <dbReference type="SAM" id="SignalP"/>
    </source>
</evidence>
<proteinExistence type="predicted"/>
<dbReference type="PROSITE" id="PS51257">
    <property type="entry name" value="PROKAR_LIPOPROTEIN"/>
    <property type="match status" value="1"/>
</dbReference>
<feature type="chain" id="PRO_5044103240" evidence="1">
    <location>
        <begin position="22"/>
        <end position="192"/>
    </location>
</feature>
<dbReference type="Pfam" id="PF09580">
    <property type="entry name" value="Spore_YhcN_YlaJ"/>
    <property type="match status" value="1"/>
</dbReference>
<name>A0A6B3VT04_9BACI</name>
<comment type="caution">
    <text evidence="3">The sequence shown here is derived from an EMBL/GenBank/DDBJ whole genome shotgun (WGS) entry which is preliminary data.</text>
</comment>
<dbReference type="InterPro" id="IPR014247">
    <property type="entry name" value="Spore_lipoprot_YhcN/YlaJ"/>
</dbReference>
<evidence type="ECO:0000313" key="2">
    <source>
        <dbReference type="EMBL" id="MBA4535973.1"/>
    </source>
</evidence>
<dbReference type="InterPro" id="IPR019076">
    <property type="entry name" value="Spore_lipoprot_YhcN/YlaJ-like"/>
</dbReference>
<dbReference type="Proteomes" id="UP000570010">
    <property type="component" value="Unassembled WGS sequence"/>
</dbReference>
<dbReference type="EMBL" id="JACEIO010000003">
    <property type="protein sequence ID" value="MBA4535973.1"/>
    <property type="molecule type" value="Genomic_DNA"/>
</dbReference>
<dbReference type="Proteomes" id="UP000472971">
    <property type="component" value="Unassembled WGS sequence"/>
</dbReference>
<reference evidence="2 5" key="2">
    <citation type="submission" date="2020-07" db="EMBL/GenBank/DDBJ databases">
        <authorList>
            <person name="Feng H."/>
        </authorList>
    </citation>
    <scope>NUCLEOTIDE SEQUENCE [LARGE SCALE GENOMIC DNA]</scope>
    <source>
        <strain evidence="5">s-12</strain>
        <strain evidence="2">S-12</strain>
    </source>
</reference>
<dbReference type="RefSeq" id="WP_163239653.1">
    <property type="nucleotide sequence ID" value="NZ_CP082780.1"/>
</dbReference>
<dbReference type="AlphaFoldDB" id="A0A6B3VT04"/>
<feature type="signal peptide" evidence="1">
    <location>
        <begin position="1"/>
        <end position="21"/>
    </location>
</feature>
<reference evidence="3 4" key="1">
    <citation type="submission" date="2020-02" db="EMBL/GenBank/DDBJ databases">
        <title>Bacillus aquiflavi sp. nov., isolated from yellow water of strong flavor Chinese baijiu in Yibin region of China.</title>
        <authorList>
            <person name="Xie J."/>
        </authorList>
    </citation>
    <scope>NUCLEOTIDE SEQUENCE [LARGE SCALE GENOMIC DNA]</scope>
    <source>
        <strain evidence="3 4">3H-10</strain>
    </source>
</reference>